<evidence type="ECO:0000256" key="5">
    <source>
        <dbReference type="ARBA" id="ARBA00022989"/>
    </source>
</evidence>
<dbReference type="Proteomes" id="UP000183461">
    <property type="component" value="Unassembled WGS sequence"/>
</dbReference>
<dbReference type="GO" id="GO:0016020">
    <property type="term" value="C:membrane"/>
    <property type="evidence" value="ECO:0007669"/>
    <property type="project" value="InterPro"/>
</dbReference>
<name>A0A1K1LZT1_RUMFL</name>
<feature type="transmembrane region" description="Helical" evidence="7">
    <location>
        <begin position="102"/>
        <end position="120"/>
    </location>
</feature>
<feature type="transmembrane region" description="Helical" evidence="7">
    <location>
        <begin position="70"/>
        <end position="90"/>
    </location>
</feature>
<feature type="transmembrane region" description="Helical" evidence="7">
    <location>
        <begin position="36"/>
        <end position="58"/>
    </location>
</feature>
<reference evidence="8 9" key="1">
    <citation type="submission" date="2016-11" db="EMBL/GenBank/DDBJ databases">
        <authorList>
            <person name="Jaros S."/>
            <person name="Januszkiewicz K."/>
            <person name="Wedrychowicz H."/>
        </authorList>
    </citation>
    <scope>NUCLEOTIDE SEQUENCE [LARGE SCALE GENOMIC DNA]</scope>
    <source>
        <strain evidence="8 9">YL228</strain>
    </source>
</reference>
<proteinExistence type="predicted"/>
<evidence type="ECO:0000256" key="7">
    <source>
        <dbReference type="SAM" id="Phobius"/>
    </source>
</evidence>
<feature type="transmembrane region" description="Helical" evidence="7">
    <location>
        <begin position="132"/>
        <end position="157"/>
    </location>
</feature>
<gene>
    <name evidence="8" type="ORF">SAMN02910280_0912</name>
</gene>
<keyword evidence="3 7" id="KW-0812">Transmembrane</keyword>
<dbReference type="EMBL" id="FPIP01000001">
    <property type="protein sequence ID" value="SFW16336.1"/>
    <property type="molecule type" value="Genomic_DNA"/>
</dbReference>
<dbReference type="GO" id="GO:0012505">
    <property type="term" value="C:endomembrane system"/>
    <property type="evidence" value="ECO:0007669"/>
    <property type="project" value="UniProtKB-SubCell"/>
</dbReference>
<organism evidence="8 9">
    <name type="scientific">Ruminococcus flavefaciens</name>
    <dbReference type="NCBI Taxonomy" id="1265"/>
    <lineage>
        <taxon>Bacteria</taxon>
        <taxon>Bacillati</taxon>
        <taxon>Bacillota</taxon>
        <taxon>Clostridia</taxon>
        <taxon>Eubacteriales</taxon>
        <taxon>Oscillospiraceae</taxon>
        <taxon>Ruminococcus</taxon>
    </lineage>
</organism>
<dbReference type="InterPro" id="IPR003667">
    <property type="entry name" value="NqrDE/RnfAE"/>
</dbReference>
<feature type="transmembrane region" description="Helical" evidence="7">
    <location>
        <begin position="169"/>
        <end position="189"/>
    </location>
</feature>
<evidence type="ECO:0000256" key="1">
    <source>
        <dbReference type="ARBA" id="ARBA00004127"/>
    </source>
</evidence>
<keyword evidence="4" id="KW-1278">Translocase</keyword>
<evidence type="ECO:0000256" key="3">
    <source>
        <dbReference type="ARBA" id="ARBA00022692"/>
    </source>
</evidence>
<protein>
    <submittedName>
        <fullName evidence="8">Electron transport complex protein RnfA</fullName>
    </submittedName>
</protein>
<keyword evidence="2" id="KW-0813">Transport</keyword>
<evidence type="ECO:0000313" key="8">
    <source>
        <dbReference type="EMBL" id="SFW16336.1"/>
    </source>
</evidence>
<keyword evidence="6 7" id="KW-0472">Membrane</keyword>
<evidence type="ECO:0000256" key="6">
    <source>
        <dbReference type="ARBA" id="ARBA00023136"/>
    </source>
</evidence>
<dbReference type="AlphaFoldDB" id="A0A1K1LZT1"/>
<comment type="subcellular location">
    <subcellularLocation>
        <location evidence="1">Endomembrane system</location>
        <topology evidence="1">Multi-pass membrane protein</topology>
    </subcellularLocation>
</comment>
<feature type="transmembrane region" description="Helical" evidence="7">
    <location>
        <begin position="7"/>
        <end position="30"/>
    </location>
</feature>
<dbReference type="RefSeq" id="WP_072299281.1">
    <property type="nucleotide sequence ID" value="NZ_FPIP01000001.1"/>
</dbReference>
<keyword evidence="5 7" id="KW-1133">Transmembrane helix</keyword>
<evidence type="ECO:0000313" key="9">
    <source>
        <dbReference type="Proteomes" id="UP000183461"/>
    </source>
</evidence>
<sequence>MFLIDELIALLAANLILSQALGTSTMFIAADSKKNMLATSCVITVFTTFGSAAAYFIDCMLPEPAADLRLLLYTAVIGILYVIMLTASYFVGRNWFADFRKYIHVSAFNCAVMGTLFTISGRAAENSSEFDLGWYISSGFEAGIGFIVAALILAAAYRKLNSAKVPASFRGFPAMLVYLGIISMAVYSLK</sequence>
<accession>A0A1K1LZT1</accession>
<evidence type="ECO:0000256" key="2">
    <source>
        <dbReference type="ARBA" id="ARBA00022448"/>
    </source>
</evidence>
<evidence type="ECO:0000256" key="4">
    <source>
        <dbReference type="ARBA" id="ARBA00022967"/>
    </source>
</evidence>
<dbReference type="Pfam" id="PF02508">
    <property type="entry name" value="Rnf-Nqr"/>
    <property type="match status" value="1"/>
</dbReference>